<evidence type="ECO:0000256" key="11">
    <source>
        <dbReference type="PROSITE-ProRule" id="PRU00042"/>
    </source>
</evidence>
<evidence type="ECO:0000256" key="3">
    <source>
        <dbReference type="ARBA" id="ARBA00022723"/>
    </source>
</evidence>
<dbReference type="Proteomes" id="UP000265180">
    <property type="component" value="Chromosome 16"/>
</dbReference>
<keyword evidence="4" id="KW-0677">Repeat</keyword>
<protein>
    <recommendedName>
        <fullName evidence="13">C2H2-type domain-containing protein</fullName>
    </recommendedName>
</protein>
<dbReference type="FunFam" id="3.30.160.60:FF:000097">
    <property type="entry name" value="Zinc finger protein"/>
    <property type="match status" value="1"/>
</dbReference>
<dbReference type="PROSITE" id="PS00028">
    <property type="entry name" value="ZINC_FINGER_C2H2_1"/>
    <property type="match status" value="6"/>
</dbReference>
<keyword evidence="5 11" id="KW-0863">Zinc-finger</keyword>
<feature type="domain" description="C2H2-type" evidence="13">
    <location>
        <begin position="362"/>
        <end position="385"/>
    </location>
</feature>
<feature type="compositionally biased region" description="Polar residues" evidence="12">
    <location>
        <begin position="42"/>
        <end position="52"/>
    </location>
</feature>
<proteinExistence type="predicted"/>
<keyword evidence="7" id="KW-0805">Transcription regulation</keyword>
<dbReference type="SUPFAM" id="SSF57667">
    <property type="entry name" value="beta-beta-alpha zinc fingers"/>
    <property type="match status" value="3"/>
</dbReference>
<reference evidence="14" key="4">
    <citation type="submission" date="2025-09" db="UniProtKB">
        <authorList>
            <consortium name="Ensembl"/>
        </authorList>
    </citation>
    <scope>IDENTIFICATION</scope>
    <source>
        <strain evidence="14">HNI</strain>
    </source>
</reference>
<dbReference type="Gene3D" id="3.30.160.60">
    <property type="entry name" value="Classic Zinc Finger"/>
    <property type="match status" value="6"/>
</dbReference>
<dbReference type="GO" id="GO:0003677">
    <property type="term" value="F:DNA binding"/>
    <property type="evidence" value="ECO:0007669"/>
    <property type="project" value="UniProtKB-KW"/>
</dbReference>
<evidence type="ECO:0000256" key="7">
    <source>
        <dbReference type="ARBA" id="ARBA00023015"/>
    </source>
</evidence>
<evidence type="ECO:0000256" key="5">
    <source>
        <dbReference type="ARBA" id="ARBA00022771"/>
    </source>
</evidence>
<keyword evidence="8" id="KW-0238">DNA-binding</keyword>
<dbReference type="SMART" id="SM00355">
    <property type="entry name" value="ZnF_C2H2"/>
    <property type="match status" value="6"/>
</dbReference>
<dbReference type="GO" id="GO:0008270">
    <property type="term" value="F:zinc ion binding"/>
    <property type="evidence" value="ECO:0007669"/>
    <property type="project" value="UniProtKB-KW"/>
</dbReference>
<evidence type="ECO:0000256" key="6">
    <source>
        <dbReference type="ARBA" id="ARBA00022833"/>
    </source>
</evidence>
<evidence type="ECO:0000256" key="12">
    <source>
        <dbReference type="SAM" id="MobiDB-lite"/>
    </source>
</evidence>
<feature type="domain" description="C2H2-type" evidence="13">
    <location>
        <begin position="306"/>
        <end position="333"/>
    </location>
</feature>
<dbReference type="FunFam" id="3.30.160.60:FF:000765">
    <property type="entry name" value="Zinc finger 45-like"/>
    <property type="match status" value="1"/>
</dbReference>
<feature type="region of interest" description="Disordered" evidence="12">
    <location>
        <begin position="1"/>
        <end position="108"/>
    </location>
</feature>
<evidence type="ECO:0000256" key="10">
    <source>
        <dbReference type="ARBA" id="ARBA00023242"/>
    </source>
</evidence>
<dbReference type="InterPro" id="IPR013087">
    <property type="entry name" value="Znf_C2H2_type"/>
</dbReference>
<name>A0A3P9M3E7_ORYLA</name>
<dbReference type="FunFam" id="3.30.160.60:FF:000646">
    <property type="entry name" value="Myeloid zinc finger 1"/>
    <property type="match status" value="1"/>
</dbReference>
<comment type="subcellular location">
    <subcellularLocation>
        <location evidence="2">Nucleus</location>
    </subcellularLocation>
</comment>
<evidence type="ECO:0000256" key="1">
    <source>
        <dbReference type="ARBA" id="ARBA00003767"/>
    </source>
</evidence>
<dbReference type="Pfam" id="PF00096">
    <property type="entry name" value="zf-C2H2"/>
    <property type="match status" value="6"/>
</dbReference>
<feature type="compositionally biased region" description="Basic and acidic residues" evidence="12">
    <location>
        <begin position="53"/>
        <end position="75"/>
    </location>
</feature>
<dbReference type="Ensembl" id="ENSORLT00020031029.1">
    <property type="protein sequence ID" value="ENSORLP00020027582.1"/>
    <property type="gene ID" value="ENSORLG00020000264.1"/>
</dbReference>
<dbReference type="FunFam" id="3.30.160.60:FF:000110">
    <property type="entry name" value="Zinc finger protein-like"/>
    <property type="match status" value="1"/>
</dbReference>
<dbReference type="PANTHER" id="PTHR14003:SF23">
    <property type="entry name" value="ZINC FINGER PROTEIN 143"/>
    <property type="match status" value="1"/>
</dbReference>
<feature type="domain" description="C2H2-type" evidence="13">
    <location>
        <begin position="334"/>
        <end position="361"/>
    </location>
</feature>
<feature type="compositionally biased region" description="Polar residues" evidence="12">
    <location>
        <begin position="88"/>
        <end position="102"/>
    </location>
</feature>
<reference evidence="14" key="3">
    <citation type="submission" date="2025-08" db="UniProtKB">
        <authorList>
            <consortium name="Ensembl"/>
        </authorList>
    </citation>
    <scope>IDENTIFICATION</scope>
    <source>
        <strain evidence="14">HNI</strain>
    </source>
</reference>
<evidence type="ECO:0000313" key="15">
    <source>
        <dbReference type="Proteomes" id="UP000265180"/>
    </source>
</evidence>
<keyword evidence="10" id="KW-0539">Nucleus</keyword>
<feature type="domain" description="C2H2-type" evidence="13">
    <location>
        <begin position="250"/>
        <end position="277"/>
    </location>
</feature>
<evidence type="ECO:0000256" key="9">
    <source>
        <dbReference type="ARBA" id="ARBA00023163"/>
    </source>
</evidence>
<dbReference type="FunFam" id="3.30.160.60:FF:000690">
    <property type="entry name" value="Zinc finger protein 354C"/>
    <property type="match status" value="1"/>
</dbReference>
<evidence type="ECO:0000256" key="4">
    <source>
        <dbReference type="ARBA" id="ARBA00022737"/>
    </source>
</evidence>
<dbReference type="AlphaFoldDB" id="A0A3P9M3E7"/>
<feature type="domain" description="C2H2-type" evidence="13">
    <location>
        <begin position="278"/>
        <end position="305"/>
    </location>
</feature>
<reference key="1">
    <citation type="journal article" date="2007" name="Nature">
        <title>The medaka draft genome and insights into vertebrate genome evolution.</title>
        <authorList>
            <person name="Kasahara M."/>
            <person name="Naruse K."/>
            <person name="Sasaki S."/>
            <person name="Nakatani Y."/>
            <person name="Qu W."/>
            <person name="Ahsan B."/>
            <person name="Yamada T."/>
            <person name="Nagayasu Y."/>
            <person name="Doi K."/>
            <person name="Kasai Y."/>
            <person name="Jindo T."/>
            <person name="Kobayashi D."/>
            <person name="Shimada A."/>
            <person name="Toyoda A."/>
            <person name="Kuroki Y."/>
            <person name="Fujiyama A."/>
            <person name="Sasaki T."/>
            <person name="Shimizu A."/>
            <person name="Asakawa S."/>
            <person name="Shimizu N."/>
            <person name="Hashimoto S."/>
            <person name="Yang J."/>
            <person name="Lee Y."/>
            <person name="Matsushima K."/>
            <person name="Sugano S."/>
            <person name="Sakaizumi M."/>
            <person name="Narita T."/>
            <person name="Ohishi K."/>
            <person name="Haga S."/>
            <person name="Ohta F."/>
            <person name="Nomoto H."/>
            <person name="Nogata K."/>
            <person name="Morishita T."/>
            <person name="Endo T."/>
            <person name="Shin-I T."/>
            <person name="Takeda H."/>
            <person name="Morishita S."/>
            <person name="Kohara Y."/>
        </authorList>
    </citation>
    <scope>NUCLEOTIDE SEQUENCE [LARGE SCALE GENOMIC DNA]</scope>
    <source>
        <strain>Hd-rR</strain>
    </source>
</reference>
<reference evidence="14 15" key="2">
    <citation type="submission" date="2017-04" db="EMBL/GenBank/DDBJ databases">
        <title>CpG methylation of centromeres and impact of large insertions on vertebrate speciation.</title>
        <authorList>
            <person name="Ichikawa K."/>
            <person name="Yoshimura J."/>
            <person name="Morishita S."/>
        </authorList>
    </citation>
    <scope>NUCLEOTIDE SEQUENCE</scope>
    <source>
        <strain evidence="14 15">HNI</strain>
    </source>
</reference>
<comment type="function">
    <text evidence="1">May be involved in transcriptional regulation.</text>
</comment>
<dbReference type="PROSITE" id="PS50157">
    <property type="entry name" value="ZINC_FINGER_C2H2_2"/>
    <property type="match status" value="6"/>
</dbReference>
<keyword evidence="6" id="KW-0862">Zinc</keyword>
<evidence type="ECO:0000256" key="2">
    <source>
        <dbReference type="ARBA" id="ARBA00004123"/>
    </source>
</evidence>
<sequence>PAGGCKAPSPRKSNVHPSQEEGRQQVRFRPNLENKQRENVSARFSQTSGQTETLRRRGRDPVGVRENHPAVRAGDRPSAPKTAAVRVPSSSNLCSSADSPQQHAFKEEDFVYPPELKWGLDLREPEPLQAAEELRRSQDDQEFAVKQEVDSFVEAAQQESSGPEPSGQHPLLFRYQDQNQEEGQHGALQPLGAAEWMQDGISSREEAAAESRSHLNPGKVLFNCDVCGKVFRFQYQLRIHAVAHTDERPFSCKVCGKSFKRKRCFLIHSRVHTGENLNACEICGKTFTKSSALTVHMRIHRGERPFSCQICGRSFTQNCALNVHMRIHRGERPFSCQICGRSFTQNCTLTVHMRIHTGEKPFSCQLCGRSFTQSCALSTHLRNHP</sequence>
<evidence type="ECO:0000256" key="8">
    <source>
        <dbReference type="ARBA" id="ARBA00023125"/>
    </source>
</evidence>
<evidence type="ECO:0000259" key="13">
    <source>
        <dbReference type="PROSITE" id="PS50157"/>
    </source>
</evidence>
<feature type="compositionally biased region" description="Basic and acidic residues" evidence="12">
    <location>
        <begin position="18"/>
        <end position="40"/>
    </location>
</feature>
<organism evidence="14 15">
    <name type="scientific">Oryzias latipes</name>
    <name type="common">Japanese rice fish</name>
    <name type="synonym">Japanese killifish</name>
    <dbReference type="NCBI Taxonomy" id="8090"/>
    <lineage>
        <taxon>Eukaryota</taxon>
        <taxon>Metazoa</taxon>
        <taxon>Chordata</taxon>
        <taxon>Craniata</taxon>
        <taxon>Vertebrata</taxon>
        <taxon>Euteleostomi</taxon>
        <taxon>Actinopterygii</taxon>
        <taxon>Neopterygii</taxon>
        <taxon>Teleostei</taxon>
        <taxon>Neoteleostei</taxon>
        <taxon>Acanthomorphata</taxon>
        <taxon>Ovalentaria</taxon>
        <taxon>Atherinomorphae</taxon>
        <taxon>Beloniformes</taxon>
        <taxon>Adrianichthyidae</taxon>
        <taxon>Oryziinae</taxon>
        <taxon>Oryzias</taxon>
    </lineage>
</organism>
<dbReference type="GO" id="GO:0005634">
    <property type="term" value="C:nucleus"/>
    <property type="evidence" value="ECO:0007669"/>
    <property type="project" value="UniProtKB-SubCell"/>
</dbReference>
<accession>A0A3P9M3E7</accession>
<keyword evidence="3" id="KW-0479">Metal-binding</keyword>
<dbReference type="PANTHER" id="PTHR14003">
    <property type="entry name" value="TRANSCRIPTIONAL REPRESSOR PROTEIN YY"/>
    <property type="match status" value="1"/>
</dbReference>
<evidence type="ECO:0000313" key="14">
    <source>
        <dbReference type="Ensembl" id="ENSORLP00020027582.1"/>
    </source>
</evidence>
<dbReference type="InterPro" id="IPR036236">
    <property type="entry name" value="Znf_C2H2_sf"/>
</dbReference>
<keyword evidence="9" id="KW-0804">Transcription</keyword>
<feature type="domain" description="C2H2-type" evidence="13">
    <location>
        <begin position="222"/>
        <end position="249"/>
    </location>
</feature>